<dbReference type="EMBL" id="JAANNP010000006">
    <property type="protein sequence ID" value="NHC14426.1"/>
    <property type="molecule type" value="Genomic_DNA"/>
</dbReference>
<name>A0ABX0GU67_9ACTN</name>
<dbReference type="Proteomes" id="UP000800981">
    <property type="component" value="Unassembled WGS sequence"/>
</dbReference>
<comment type="similarity">
    <text evidence="1">Belongs to the myo-inositol 1-phosphate synthase family.</text>
</comment>
<feature type="domain" description="Myo-inositol-1-phosphate synthase GAPDH-like" evidence="2">
    <location>
        <begin position="216"/>
        <end position="320"/>
    </location>
</feature>
<evidence type="ECO:0000313" key="4">
    <source>
        <dbReference type="Proteomes" id="UP000800981"/>
    </source>
</evidence>
<comment type="caution">
    <text evidence="3">The sequence shown here is derived from an EMBL/GenBank/DDBJ whole genome shotgun (WGS) entry which is preliminary data.</text>
</comment>
<keyword evidence="4" id="KW-1185">Reference proteome</keyword>
<dbReference type="Gene3D" id="3.40.50.720">
    <property type="entry name" value="NAD(P)-binding Rossmann-like Domain"/>
    <property type="match status" value="1"/>
</dbReference>
<dbReference type="PANTHER" id="PTHR11510">
    <property type="entry name" value="MYO-INOSITOL-1 PHOSPHATE SYNTHASE"/>
    <property type="match status" value="1"/>
</dbReference>
<dbReference type="SUPFAM" id="SSF51735">
    <property type="entry name" value="NAD(P)-binding Rossmann-fold domains"/>
    <property type="match status" value="1"/>
</dbReference>
<evidence type="ECO:0000259" key="2">
    <source>
        <dbReference type="Pfam" id="PF01658"/>
    </source>
</evidence>
<evidence type="ECO:0000256" key="1">
    <source>
        <dbReference type="ARBA" id="ARBA00010813"/>
    </source>
</evidence>
<dbReference type="SUPFAM" id="SSF55347">
    <property type="entry name" value="Glyceraldehyde-3-phosphate dehydrogenase-like, C-terminal domain"/>
    <property type="match status" value="1"/>
</dbReference>
<dbReference type="Gene3D" id="3.30.360.10">
    <property type="entry name" value="Dihydrodipicolinate Reductase, domain 2"/>
    <property type="match status" value="1"/>
</dbReference>
<reference evidence="3 4" key="1">
    <citation type="submission" date="2020-03" db="EMBL/GenBank/DDBJ databases">
        <title>Two novel Motilibacter sp.</title>
        <authorList>
            <person name="Liu S."/>
        </authorList>
    </citation>
    <scope>NUCLEOTIDE SEQUENCE [LARGE SCALE GENOMIC DNA]</scope>
    <source>
        <strain evidence="3 4">E257</strain>
    </source>
</reference>
<sequence length="383" mass="40008">MSTGLWLVGARGSVATTAVVGALAVRAGLAARNGLVTESPAFAEAGLPPLEGFVFGGHDVTAMPLAKRAEALGQAGVVPRHLPAVLADELDQVDARIRPGGRQEGETQAEHAARLAADIRSFAQASGVDRVVVVNVASTEPPAEPHPAHASLDALETALEQGATVLPTSSLYAYAALQAGSAFVDFTPSTGARLPALDELARRERLPYAGSDGKTGETLVKSTLAPMFQTRELHVQSWVGMNILGGGDGATLADPHASLSKTRSKGRSVAETLGYEVVAPVHIDNVPDMGEWKTAWDHIAFEGFLGVRMTMQFTWQGCDSALAAPLVLDLARLAARAAQAGESGPLPALGFFFKDPVASSEHRLATQYDVLVAWARDLAGRSA</sequence>
<accession>A0ABX0GU67</accession>
<proteinExistence type="inferred from homology"/>
<protein>
    <submittedName>
        <fullName evidence="3">Myo-inositol-1-phosphate synthase</fullName>
    </submittedName>
</protein>
<organism evidence="3 4">
    <name type="scientific">Motilibacter deserti</name>
    <dbReference type="NCBI Taxonomy" id="2714956"/>
    <lineage>
        <taxon>Bacteria</taxon>
        <taxon>Bacillati</taxon>
        <taxon>Actinomycetota</taxon>
        <taxon>Actinomycetes</taxon>
        <taxon>Motilibacterales</taxon>
        <taxon>Motilibacteraceae</taxon>
        <taxon>Motilibacter</taxon>
    </lineage>
</organism>
<dbReference type="InterPro" id="IPR002587">
    <property type="entry name" value="Myo-inos-1-P_Synthase"/>
</dbReference>
<dbReference type="InterPro" id="IPR013021">
    <property type="entry name" value="Myo-inos-1-P_Synthase_GAPDH"/>
</dbReference>
<evidence type="ECO:0000313" key="3">
    <source>
        <dbReference type="EMBL" id="NHC14426.1"/>
    </source>
</evidence>
<dbReference type="Pfam" id="PF01658">
    <property type="entry name" value="Inos-1-P_synth"/>
    <property type="match status" value="1"/>
</dbReference>
<dbReference type="Pfam" id="PF07994">
    <property type="entry name" value="NAD_binding_5"/>
    <property type="match status" value="1"/>
</dbReference>
<dbReference type="RefSeq" id="WP_166281936.1">
    <property type="nucleotide sequence ID" value="NZ_JAANNP010000006.1"/>
</dbReference>
<gene>
    <name evidence="3" type="ORF">G9H71_11615</name>
</gene>
<dbReference type="InterPro" id="IPR036291">
    <property type="entry name" value="NAD(P)-bd_dom_sf"/>
</dbReference>
<dbReference type="PIRSF" id="PIRSF015578">
    <property type="entry name" value="Myoinos-ppht_syn"/>
    <property type="match status" value="1"/>
</dbReference>